<keyword evidence="4" id="KW-1185">Reference proteome</keyword>
<reference evidence="3 4" key="1">
    <citation type="submission" date="2017-03" db="EMBL/GenBank/DDBJ databases">
        <authorList>
            <person name="Afonso C.L."/>
            <person name="Miller P.J."/>
            <person name="Scott M.A."/>
            <person name="Spackman E."/>
            <person name="Goraichik I."/>
            <person name="Dimitrov K.M."/>
            <person name="Suarez D.L."/>
            <person name="Swayne D.E."/>
        </authorList>
    </citation>
    <scope>NUCLEOTIDE SEQUENCE [LARGE SCALE GENOMIC DNA]</scope>
    <source>
        <strain evidence="3">Genome sequencing of Nitrospira japonica strain NJ11</strain>
    </source>
</reference>
<accession>A0A1W1I673</accession>
<feature type="region of interest" description="Disordered" evidence="1">
    <location>
        <begin position="1"/>
        <end position="20"/>
    </location>
</feature>
<dbReference type="RefSeq" id="WP_231989364.1">
    <property type="nucleotide sequence ID" value="NZ_LT828648.1"/>
</dbReference>
<dbReference type="AlphaFoldDB" id="A0A1W1I673"/>
<name>A0A1W1I673_9BACT</name>
<dbReference type="Gene3D" id="3.30.70.920">
    <property type="match status" value="1"/>
</dbReference>
<sequence length="137" mass="14643">MKKAKSPVATLSPAAKSPAGTLTGTRGIRYVDGEPAIPAVPCTIHAPVDGGVVMADRAYVLIHVLPGQTSSVVRALRDIKQIKTVDPCWGKPDIITVVEVADQDALTQLVLSRIHAIEGVTQTDTHLVYRLKETKVK</sequence>
<dbReference type="Pfam" id="PF01037">
    <property type="entry name" value="AsnC_trans_reg"/>
    <property type="match status" value="1"/>
</dbReference>
<proteinExistence type="predicted"/>
<dbReference type="SUPFAM" id="SSF54909">
    <property type="entry name" value="Dimeric alpha+beta barrel"/>
    <property type="match status" value="1"/>
</dbReference>
<organism evidence="3 4">
    <name type="scientific">Nitrospira japonica</name>
    <dbReference type="NCBI Taxonomy" id="1325564"/>
    <lineage>
        <taxon>Bacteria</taxon>
        <taxon>Pseudomonadati</taxon>
        <taxon>Nitrospirota</taxon>
        <taxon>Nitrospiria</taxon>
        <taxon>Nitrospirales</taxon>
        <taxon>Nitrospiraceae</taxon>
        <taxon>Nitrospira</taxon>
    </lineage>
</organism>
<dbReference type="Proteomes" id="UP000192042">
    <property type="component" value="Chromosome I"/>
</dbReference>
<protein>
    <submittedName>
        <fullName evidence="3">Putative Transcriptional regulator, AsnC family (Modular protein)</fullName>
    </submittedName>
</protein>
<dbReference type="InterPro" id="IPR019887">
    <property type="entry name" value="Tscrpt_reg_AsnC/Lrp_C"/>
</dbReference>
<evidence type="ECO:0000313" key="4">
    <source>
        <dbReference type="Proteomes" id="UP000192042"/>
    </source>
</evidence>
<evidence type="ECO:0000313" key="3">
    <source>
        <dbReference type="EMBL" id="SLM48475.1"/>
    </source>
</evidence>
<evidence type="ECO:0000259" key="2">
    <source>
        <dbReference type="Pfam" id="PF01037"/>
    </source>
</evidence>
<dbReference type="KEGG" id="nja:NSJP_2303"/>
<evidence type="ECO:0000256" key="1">
    <source>
        <dbReference type="SAM" id="MobiDB-lite"/>
    </source>
</evidence>
<gene>
    <name evidence="3" type="ORF">NSJP_2303</name>
</gene>
<dbReference type="STRING" id="1325564.NSJP_2303"/>
<feature type="domain" description="Transcription regulator AsnC/Lrp ligand binding" evidence="2">
    <location>
        <begin position="60"/>
        <end position="130"/>
    </location>
</feature>
<dbReference type="InterPro" id="IPR011008">
    <property type="entry name" value="Dimeric_a/b-barrel"/>
</dbReference>
<dbReference type="EMBL" id="LT828648">
    <property type="protein sequence ID" value="SLM48475.1"/>
    <property type="molecule type" value="Genomic_DNA"/>
</dbReference>